<dbReference type="PANTHER" id="PTHR43156:SF2">
    <property type="entry name" value="STAGE II SPORULATION PROTEIN E"/>
    <property type="match status" value="1"/>
</dbReference>
<dbReference type="STRING" id="880071.Fleli_1533"/>
<dbReference type="GO" id="GO:0016791">
    <property type="term" value="F:phosphatase activity"/>
    <property type="evidence" value="ECO:0007669"/>
    <property type="project" value="TreeGrafter"/>
</dbReference>
<dbReference type="SMART" id="SM00331">
    <property type="entry name" value="PP2C_SIG"/>
    <property type="match status" value="1"/>
</dbReference>
<dbReference type="RefSeq" id="WP_014797411.1">
    <property type="nucleotide sequence ID" value="NC_018018.1"/>
</dbReference>
<dbReference type="InterPro" id="IPR036457">
    <property type="entry name" value="PPM-type-like_dom_sf"/>
</dbReference>
<feature type="domain" description="PPM-type phosphatase" evidence="2">
    <location>
        <begin position="198"/>
        <end position="415"/>
    </location>
</feature>
<keyword evidence="4" id="KW-1185">Reference proteome</keyword>
<accession>I4AJ19</accession>
<dbReference type="Proteomes" id="UP000006054">
    <property type="component" value="Chromosome"/>
</dbReference>
<dbReference type="OrthoDB" id="9763484at2"/>
<evidence type="ECO:0000259" key="2">
    <source>
        <dbReference type="SMART" id="SM00331"/>
    </source>
</evidence>
<dbReference type="InterPro" id="IPR052016">
    <property type="entry name" value="Bact_Sigma-Reg"/>
</dbReference>
<name>I4AJ19_BERLS</name>
<dbReference type="EMBL" id="CP003345">
    <property type="protein sequence ID" value="AFM03954.1"/>
    <property type="molecule type" value="Genomic_DNA"/>
</dbReference>
<protein>
    <submittedName>
        <fullName evidence="3">Serine phosphatase RsbU, regulator of sigma subunit</fullName>
    </submittedName>
</protein>
<dbReference type="AlphaFoldDB" id="I4AJ19"/>
<dbReference type="PATRIC" id="fig|880071.3.peg.1515"/>
<dbReference type="SUPFAM" id="SSF55781">
    <property type="entry name" value="GAF domain-like"/>
    <property type="match status" value="1"/>
</dbReference>
<evidence type="ECO:0000256" key="1">
    <source>
        <dbReference type="ARBA" id="ARBA00022801"/>
    </source>
</evidence>
<dbReference type="HOGENOM" id="CLU_000445_43_6_10"/>
<keyword evidence="1" id="KW-0378">Hydrolase</keyword>
<evidence type="ECO:0000313" key="4">
    <source>
        <dbReference type="Proteomes" id="UP000006054"/>
    </source>
</evidence>
<dbReference type="PANTHER" id="PTHR43156">
    <property type="entry name" value="STAGE II SPORULATION PROTEIN E-RELATED"/>
    <property type="match status" value="1"/>
</dbReference>
<evidence type="ECO:0000313" key="3">
    <source>
        <dbReference type="EMBL" id="AFM03954.1"/>
    </source>
</evidence>
<gene>
    <name evidence="3" type="ordered locus">Fleli_1533</name>
</gene>
<sequence>MSEKATATLDELELKKIELDSLIDIIKSINGNIPEQDLYRTFMFTLRSYPHISKMTLYVLDEDTEVDANRNKWFNKEGFGTLGNYKNVLLPQEILDIHKVSSTTEFNHLAPFNEFCFLIPIHHKDQVLAYLFLGRAYDSLLEEDLDLPFIQALSDIIIVAIENKKLARKQKVQEVFSRQLEMASEVQSLLLPKHLPNQEKFSVVASYYPHHNVGGDYYDYIQINDNEFLLCVADVSGKGFPAAILMSNFQAALRTMARQTTDLKKIVEELNHLIIQNSGGGHFITAFFFLYNKSQKTAVYINAGHNAPILMFNSHQVQHLEEGTTILGTFDKLPFLSVANLNNLDDFLIFCYTDGFTETAAEDGEEFGEDNLLVGVKENFDHSHQELHERLFDKLHLFKGNTPYPDDITLLSCRVKK</sequence>
<dbReference type="Pfam" id="PF07228">
    <property type="entry name" value="SpoIIE"/>
    <property type="match status" value="1"/>
</dbReference>
<dbReference type="eggNOG" id="COG2208">
    <property type="taxonomic scope" value="Bacteria"/>
</dbReference>
<dbReference type="Gene3D" id="3.60.40.10">
    <property type="entry name" value="PPM-type phosphatase domain"/>
    <property type="match status" value="1"/>
</dbReference>
<reference evidence="4" key="1">
    <citation type="submission" date="2012-06" db="EMBL/GenBank/DDBJ databases">
        <title>The complete genome of Flexibacter litoralis DSM 6794.</title>
        <authorList>
            <person name="Lucas S."/>
            <person name="Copeland A."/>
            <person name="Lapidus A."/>
            <person name="Glavina del Rio T."/>
            <person name="Dalin E."/>
            <person name="Tice H."/>
            <person name="Bruce D."/>
            <person name="Goodwin L."/>
            <person name="Pitluck S."/>
            <person name="Peters L."/>
            <person name="Ovchinnikova G."/>
            <person name="Lu M."/>
            <person name="Kyrpides N."/>
            <person name="Mavromatis K."/>
            <person name="Ivanova N."/>
            <person name="Brettin T."/>
            <person name="Detter J.C."/>
            <person name="Han C."/>
            <person name="Larimer F."/>
            <person name="Land M."/>
            <person name="Hauser L."/>
            <person name="Markowitz V."/>
            <person name="Cheng J.-F."/>
            <person name="Hugenholtz P."/>
            <person name="Woyke T."/>
            <person name="Wu D."/>
            <person name="Spring S."/>
            <person name="Lang E."/>
            <person name="Kopitz M."/>
            <person name="Brambilla E."/>
            <person name="Klenk H.-P."/>
            <person name="Eisen J.A."/>
        </authorList>
    </citation>
    <scope>NUCLEOTIDE SEQUENCE [LARGE SCALE GENOMIC DNA]</scope>
    <source>
        <strain evidence="4">ATCC 23117 / DSM 6794 / NBRC 15988 / NCIMB 1366 / Sio-4</strain>
    </source>
</reference>
<dbReference type="Gene3D" id="3.30.450.40">
    <property type="match status" value="1"/>
</dbReference>
<dbReference type="InterPro" id="IPR029016">
    <property type="entry name" value="GAF-like_dom_sf"/>
</dbReference>
<proteinExistence type="predicted"/>
<dbReference type="KEGG" id="fli:Fleli_1533"/>
<organism evidence="3 4">
    <name type="scientific">Bernardetia litoralis (strain ATCC 23117 / DSM 6794 / NBRC 15988 / NCIMB 1366 / Fx l1 / Sio-4)</name>
    <name type="common">Flexibacter litoralis</name>
    <dbReference type="NCBI Taxonomy" id="880071"/>
    <lineage>
        <taxon>Bacteria</taxon>
        <taxon>Pseudomonadati</taxon>
        <taxon>Bacteroidota</taxon>
        <taxon>Cytophagia</taxon>
        <taxon>Cytophagales</taxon>
        <taxon>Bernardetiaceae</taxon>
        <taxon>Bernardetia</taxon>
    </lineage>
</organism>
<dbReference type="InterPro" id="IPR001932">
    <property type="entry name" value="PPM-type_phosphatase-like_dom"/>
</dbReference>